<name>A0A8T0PQ18_PANVG</name>
<evidence type="ECO:0000259" key="4">
    <source>
        <dbReference type="SMART" id="SM00093"/>
    </source>
</evidence>
<reference evidence="5" key="1">
    <citation type="submission" date="2020-05" db="EMBL/GenBank/DDBJ databases">
        <title>WGS assembly of Panicum virgatum.</title>
        <authorList>
            <person name="Lovell J.T."/>
            <person name="Jenkins J."/>
            <person name="Shu S."/>
            <person name="Juenger T.E."/>
            <person name="Schmutz J."/>
        </authorList>
    </citation>
    <scope>NUCLEOTIDE SEQUENCE</scope>
    <source>
        <strain evidence="5">AP13</strain>
    </source>
</reference>
<dbReference type="Pfam" id="PF00079">
    <property type="entry name" value="Serpin"/>
    <property type="match status" value="1"/>
</dbReference>
<dbReference type="PANTHER" id="PTHR11461:SF379">
    <property type="entry name" value="SERPIN DOMAIN-CONTAINING PROTEIN"/>
    <property type="match status" value="1"/>
</dbReference>
<dbReference type="InterPro" id="IPR023796">
    <property type="entry name" value="Serpin_dom"/>
</dbReference>
<gene>
    <name evidence="5" type="ORF">PVAP13_8KG251300</name>
</gene>
<proteinExistence type="inferred from homology"/>
<evidence type="ECO:0000256" key="1">
    <source>
        <dbReference type="ARBA" id="ARBA00009500"/>
    </source>
</evidence>
<evidence type="ECO:0000256" key="3">
    <source>
        <dbReference type="SAM" id="Phobius"/>
    </source>
</evidence>
<dbReference type="Gene3D" id="2.30.39.10">
    <property type="entry name" value="Alpha-1-antitrypsin, domain 1"/>
    <property type="match status" value="1"/>
</dbReference>
<keyword evidence="3" id="KW-0472">Membrane</keyword>
<dbReference type="AlphaFoldDB" id="A0A8T0PQ18"/>
<sequence>MEEAAARSSKKAHGTAASGLAAFALRLAKHLSDVDGGGGGQNLVFSPLSIYAATTRKQAKGPGQRYQLLLQPVLMPRISTGCKSSWYLWPAAIKERPPYVESYKAETHAADFMNKPEEETKKINRRVSKATKHLTTSILPQGSVRSNTALILANAIYFKGRWSMSFAKKDTETRPFQQLDGSYAMAEYNGFKVLKLAYQTHRQGQVSDEHPGFSMCVFVPDAHDGLPNLMDMMASRPNFLWDYMPREHVELSFSSKINGDLKAMGIKAAFKKGTADFADMLVDDENRLEGTEAVASTACVHVRDCCRLRSHPVNFVANHPFVFFVVEVVSGVVVFMGHVLDPTKSE</sequence>
<protein>
    <recommendedName>
        <fullName evidence="4">Serpin domain-containing protein</fullName>
    </recommendedName>
</protein>
<evidence type="ECO:0000313" key="5">
    <source>
        <dbReference type="EMBL" id="KAG2562382.1"/>
    </source>
</evidence>
<dbReference type="InterPro" id="IPR000215">
    <property type="entry name" value="Serpin_fam"/>
</dbReference>
<feature type="transmembrane region" description="Helical" evidence="3">
    <location>
        <begin position="321"/>
        <end position="340"/>
    </location>
</feature>
<dbReference type="SUPFAM" id="SSF56574">
    <property type="entry name" value="Serpins"/>
    <property type="match status" value="1"/>
</dbReference>
<keyword evidence="3" id="KW-1133">Transmembrane helix</keyword>
<dbReference type="PANTHER" id="PTHR11461">
    <property type="entry name" value="SERINE PROTEASE INHIBITOR, SERPIN"/>
    <property type="match status" value="1"/>
</dbReference>
<dbReference type="InterPro" id="IPR036186">
    <property type="entry name" value="Serpin_sf"/>
</dbReference>
<dbReference type="InterPro" id="IPR042178">
    <property type="entry name" value="Serpin_sf_1"/>
</dbReference>
<dbReference type="InterPro" id="IPR023795">
    <property type="entry name" value="Serpin_CS"/>
</dbReference>
<accession>A0A8T0PQ18</accession>
<dbReference type="Proteomes" id="UP000823388">
    <property type="component" value="Chromosome 8K"/>
</dbReference>
<comment type="similarity">
    <text evidence="1 2">Belongs to the serpin family.</text>
</comment>
<evidence type="ECO:0000256" key="2">
    <source>
        <dbReference type="RuleBase" id="RU000411"/>
    </source>
</evidence>
<organism evidence="5 6">
    <name type="scientific">Panicum virgatum</name>
    <name type="common">Blackwell switchgrass</name>
    <dbReference type="NCBI Taxonomy" id="38727"/>
    <lineage>
        <taxon>Eukaryota</taxon>
        <taxon>Viridiplantae</taxon>
        <taxon>Streptophyta</taxon>
        <taxon>Embryophyta</taxon>
        <taxon>Tracheophyta</taxon>
        <taxon>Spermatophyta</taxon>
        <taxon>Magnoliopsida</taxon>
        <taxon>Liliopsida</taxon>
        <taxon>Poales</taxon>
        <taxon>Poaceae</taxon>
        <taxon>PACMAD clade</taxon>
        <taxon>Panicoideae</taxon>
        <taxon>Panicodae</taxon>
        <taxon>Paniceae</taxon>
        <taxon>Panicinae</taxon>
        <taxon>Panicum</taxon>
        <taxon>Panicum sect. Hiantes</taxon>
    </lineage>
</organism>
<keyword evidence="3" id="KW-0812">Transmembrane</keyword>
<dbReference type="EMBL" id="CM029051">
    <property type="protein sequence ID" value="KAG2562382.1"/>
    <property type="molecule type" value="Genomic_DNA"/>
</dbReference>
<dbReference type="SMART" id="SM00093">
    <property type="entry name" value="SERPIN"/>
    <property type="match status" value="1"/>
</dbReference>
<evidence type="ECO:0000313" key="6">
    <source>
        <dbReference type="Proteomes" id="UP000823388"/>
    </source>
</evidence>
<keyword evidence="6" id="KW-1185">Reference proteome</keyword>
<dbReference type="Gene3D" id="3.30.497.10">
    <property type="entry name" value="Antithrombin, subunit I, domain 2"/>
    <property type="match status" value="1"/>
</dbReference>
<comment type="caution">
    <text evidence="5">The sequence shown here is derived from an EMBL/GenBank/DDBJ whole genome shotgun (WGS) entry which is preliminary data.</text>
</comment>
<feature type="domain" description="Serpin" evidence="4">
    <location>
        <begin position="25"/>
        <end position="342"/>
    </location>
</feature>
<dbReference type="GO" id="GO:0004867">
    <property type="term" value="F:serine-type endopeptidase inhibitor activity"/>
    <property type="evidence" value="ECO:0007669"/>
    <property type="project" value="InterPro"/>
</dbReference>
<dbReference type="InterPro" id="IPR042185">
    <property type="entry name" value="Serpin_sf_2"/>
</dbReference>
<dbReference type="PROSITE" id="PS00284">
    <property type="entry name" value="SERPIN"/>
    <property type="match status" value="1"/>
</dbReference>
<dbReference type="GO" id="GO:0005615">
    <property type="term" value="C:extracellular space"/>
    <property type="evidence" value="ECO:0007669"/>
    <property type="project" value="InterPro"/>
</dbReference>